<keyword evidence="2" id="KW-0336">GPI-anchor</keyword>
<dbReference type="PANTHER" id="PTHR33562">
    <property type="entry name" value="ATILLA, ISOFORM B-RELATED-RELATED"/>
    <property type="match status" value="1"/>
</dbReference>
<dbReference type="Pfam" id="PF17064">
    <property type="entry name" value="QVR"/>
    <property type="match status" value="1"/>
</dbReference>
<evidence type="ECO:0000256" key="5">
    <source>
        <dbReference type="ARBA" id="ARBA00022989"/>
    </source>
</evidence>
<evidence type="ECO:0000256" key="2">
    <source>
        <dbReference type="ARBA" id="ARBA00022622"/>
    </source>
</evidence>
<keyword evidence="7" id="KW-0325">Glycoprotein</keyword>
<gene>
    <name evidence="11" type="primary">crim</name>
</gene>
<evidence type="ECO:0000256" key="3">
    <source>
        <dbReference type="ARBA" id="ARBA00022692"/>
    </source>
</evidence>
<proteinExistence type="predicted"/>
<protein>
    <submittedName>
        <fullName evidence="11">Uncharacterized protein crim</fullName>
    </submittedName>
</protein>
<organism evidence="10 11">
    <name type="scientific">Fopius arisanus</name>
    <dbReference type="NCBI Taxonomy" id="64838"/>
    <lineage>
        <taxon>Eukaryota</taxon>
        <taxon>Metazoa</taxon>
        <taxon>Ecdysozoa</taxon>
        <taxon>Arthropoda</taxon>
        <taxon>Hexapoda</taxon>
        <taxon>Insecta</taxon>
        <taxon>Pterygota</taxon>
        <taxon>Neoptera</taxon>
        <taxon>Endopterygota</taxon>
        <taxon>Hymenoptera</taxon>
        <taxon>Apocrita</taxon>
        <taxon>Ichneumonoidea</taxon>
        <taxon>Braconidae</taxon>
        <taxon>Opiinae</taxon>
        <taxon>Fopius</taxon>
    </lineage>
</organism>
<dbReference type="CTD" id="39321"/>
<keyword evidence="6" id="KW-0472">Membrane</keyword>
<dbReference type="GO" id="GO:0030431">
    <property type="term" value="P:sleep"/>
    <property type="evidence" value="ECO:0007669"/>
    <property type="project" value="InterPro"/>
</dbReference>
<dbReference type="GO" id="GO:0098552">
    <property type="term" value="C:side of membrane"/>
    <property type="evidence" value="ECO:0007669"/>
    <property type="project" value="UniProtKB-KW"/>
</dbReference>
<keyword evidence="3" id="KW-0812">Transmembrane</keyword>
<evidence type="ECO:0000256" key="8">
    <source>
        <dbReference type="ARBA" id="ARBA00023288"/>
    </source>
</evidence>
<dbReference type="OrthoDB" id="6249205at2759"/>
<dbReference type="GeneID" id="105262765"/>
<dbReference type="InterPro" id="IPR050975">
    <property type="entry name" value="Sleep_regulator"/>
</dbReference>
<evidence type="ECO:0000256" key="7">
    <source>
        <dbReference type="ARBA" id="ARBA00023180"/>
    </source>
</evidence>
<feature type="chain" id="PRO_5040296381" evidence="9">
    <location>
        <begin position="22"/>
        <end position="160"/>
    </location>
</feature>
<name>A0A9R1STF2_9HYME</name>
<evidence type="ECO:0000256" key="1">
    <source>
        <dbReference type="ARBA" id="ARBA00004589"/>
    </source>
</evidence>
<evidence type="ECO:0000256" key="9">
    <source>
        <dbReference type="SAM" id="SignalP"/>
    </source>
</evidence>
<evidence type="ECO:0000256" key="6">
    <source>
        <dbReference type="ARBA" id="ARBA00023136"/>
    </source>
</evidence>
<reference evidence="11" key="1">
    <citation type="submission" date="2025-08" db="UniProtKB">
        <authorList>
            <consortium name="RefSeq"/>
        </authorList>
    </citation>
    <scope>IDENTIFICATION</scope>
    <source>
        <strain evidence="11">USDA-PBARC FA_bdor</strain>
        <tissue evidence="11">Whole organism</tissue>
    </source>
</reference>
<evidence type="ECO:0000313" key="11">
    <source>
        <dbReference type="RefSeq" id="XP_011296833.1"/>
    </source>
</evidence>
<evidence type="ECO:0000313" key="10">
    <source>
        <dbReference type="Proteomes" id="UP000694866"/>
    </source>
</evidence>
<feature type="signal peptide" evidence="9">
    <location>
        <begin position="1"/>
        <end position="21"/>
    </location>
</feature>
<dbReference type="RefSeq" id="XP_011296833.1">
    <property type="nucleotide sequence ID" value="XM_011298531.1"/>
</dbReference>
<keyword evidence="4 9" id="KW-0732">Signal</keyword>
<dbReference type="AlphaFoldDB" id="A0A9R1STF2"/>
<evidence type="ECO:0000256" key="4">
    <source>
        <dbReference type="ARBA" id="ARBA00022729"/>
    </source>
</evidence>
<dbReference type="InterPro" id="IPR031424">
    <property type="entry name" value="QVR-like"/>
</dbReference>
<dbReference type="Proteomes" id="UP000694866">
    <property type="component" value="Unplaced"/>
</dbReference>
<keyword evidence="8" id="KW-0449">Lipoprotein</keyword>
<comment type="subcellular location">
    <subcellularLocation>
        <location evidence="1">Membrane</location>
        <topology evidence="1">Lipid-anchor</topology>
        <topology evidence="1">GPI-anchor</topology>
    </subcellularLocation>
</comment>
<keyword evidence="10" id="KW-1185">Reference proteome</keyword>
<sequence>MFAKFFSVVLILGLLNKGASGAGGWLLCYRCNSNQPGCGTPLNWLWYWGEYCPEDNDVCVKVIERKGAEEVITRDCLSSLKGFRTDIPADQYEGCRPAAKDVRLGHYVNNSITQLDIHRDYYDETTWCFCYFDNRCNSATGLKISGLLVLLATLGHHFSS</sequence>
<dbReference type="CDD" id="cd23591">
    <property type="entry name" value="TFP_LU_ECD_Crim"/>
    <property type="match status" value="1"/>
</dbReference>
<accession>A0A9R1STF2</accession>
<keyword evidence="5" id="KW-1133">Transmembrane helix</keyword>
<dbReference type="GO" id="GO:0032222">
    <property type="term" value="P:regulation of synaptic transmission, cholinergic"/>
    <property type="evidence" value="ECO:0007669"/>
    <property type="project" value="InterPro"/>
</dbReference>
<dbReference type="PANTHER" id="PTHR33562:SF28">
    <property type="entry name" value="PROTEIN QUIVER"/>
    <property type="match status" value="1"/>
</dbReference>
<dbReference type="KEGG" id="fas:105262765"/>